<dbReference type="HOGENOM" id="CLU_035593_0_0_6"/>
<organism evidence="1 2">
    <name type="scientific">Pseudomonas putida (strain DOT-T1E)</name>
    <dbReference type="NCBI Taxonomy" id="1196325"/>
    <lineage>
        <taxon>Bacteria</taxon>
        <taxon>Pseudomonadati</taxon>
        <taxon>Pseudomonadota</taxon>
        <taxon>Gammaproteobacteria</taxon>
        <taxon>Pseudomonadales</taxon>
        <taxon>Pseudomonadaceae</taxon>
        <taxon>Pseudomonas</taxon>
    </lineage>
</organism>
<proteinExistence type="predicted"/>
<dbReference type="RefSeq" id="WP_014861411.1">
    <property type="nucleotide sequence ID" value="NC_018220.1"/>
</dbReference>
<dbReference type="EMBL" id="CP003734">
    <property type="protein sequence ID" value="AFO50376.1"/>
    <property type="molecule type" value="Genomic_DNA"/>
</dbReference>
<dbReference type="PATRIC" id="fig|1196325.3.peg.4501"/>
<dbReference type="AlphaFoldDB" id="I7CAX8"/>
<evidence type="ECO:0000313" key="2">
    <source>
        <dbReference type="Proteomes" id="UP000006503"/>
    </source>
</evidence>
<dbReference type="Pfam" id="PF13289">
    <property type="entry name" value="SIR2_2"/>
    <property type="match status" value="1"/>
</dbReference>
<dbReference type="KEGG" id="ppx:T1E_4547"/>
<protein>
    <submittedName>
        <fullName evidence="1">Uncharacterized protein</fullName>
    </submittedName>
</protein>
<accession>I7CAX8</accession>
<sequence>MTTTYLKYFPKPVLDDLVNGRWLPIIGAGMSLNAHVTSGQRPPLWGELGKLLEDDLIDFNSSGALDAISAYEHELGRARLMDKLTQVLLIHEAQPGAAHKSFCSIPFDIVCTTNFDFLLEQEYRLGPNVVYPILEEEQLSLNSSKAGVNLLKLHGDLHHPRRMVVTEADYDGFLANYPLFATYLANLLITKTAVLVGYSLDDPDFRQIWHVVSQRLGRTRRFAYTIVVGANQSDISRFERRGVKVINLPGTRDKYGEILAAAFDELRELLRDEAFTVMKPTEERAMQELSLPRSAPSRLCFFSLPLEVLPFYKDQVFPALEDINLVPITADGIISPGDMVIAKLDALIDRSIAMVIDLSSNWTMVELKMAISRAASRRREGRPLELIVVMREGQQLPTALEGVKVIYRPDLLTSQSEDFAIDLIATLEKVLPSDRDSQLGEARRLLRVKEYRAAIVSAITYLEGELRSVMRFRDEDVASRPHLSLLRLIKSAAIRGVIQPEWLSSLHEWIHVRNSIVHSSGDVDVSQRLAKTIVDGIVKIVDSFPVTPTLGTTSG</sequence>
<evidence type="ECO:0000313" key="1">
    <source>
        <dbReference type="EMBL" id="AFO50376.1"/>
    </source>
</evidence>
<name>I7CAX8_PSEPT</name>
<gene>
    <name evidence="1" type="ordered locus">T1E_4547</name>
</gene>
<reference evidence="2" key="1">
    <citation type="journal article" date="2013" name="Microb. Biotechnol.">
        <title>Metabolic potential of the organic-solvent tolerant Pseudomonas putida DOT-T1E deduced from its annotated genome.</title>
        <authorList>
            <person name="Udaondo Z."/>
            <person name="Molina L."/>
            <person name="Daniels C."/>
            <person name="Gomez M.J."/>
            <person name="Molina-Henares M.A."/>
            <person name="Matilla M.A."/>
            <person name="Roca A."/>
            <person name="Fernandez M."/>
            <person name="Duque E."/>
            <person name="Segura A."/>
            <person name="Ramos J.L."/>
        </authorList>
    </citation>
    <scope>NUCLEOTIDE SEQUENCE [LARGE SCALE GENOMIC DNA]</scope>
    <source>
        <strain evidence="2">DOT-T1E</strain>
    </source>
</reference>
<dbReference type="Proteomes" id="UP000006503">
    <property type="component" value="Chromosome"/>
</dbReference>